<gene>
    <name evidence="3" type="ORF">RIF29_39721</name>
</gene>
<dbReference type="Proteomes" id="UP001372338">
    <property type="component" value="Unassembled WGS sequence"/>
</dbReference>
<reference evidence="3 4" key="1">
    <citation type="submission" date="2024-01" db="EMBL/GenBank/DDBJ databases">
        <title>The genomes of 5 underutilized Papilionoideae crops provide insights into root nodulation and disease resistanc.</title>
        <authorList>
            <person name="Yuan L."/>
        </authorList>
    </citation>
    <scope>NUCLEOTIDE SEQUENCE [LARGE SCALE GENOMIC DNA]</scope>
    <source>
        <strain evidence="3">ZHUSHIDOU_FW_LH</strain>
        <tissue evidence="3">Leaf</tissue>
    </source>
</reference>
<comment type="caution">
    <text evidence="3">The sequence shown here is derived from an EMBL/GenBank/DDBJ whole genome shotgun (WGS) entry which is preliminary data.</text>
</comment>
<proteinExistence type="predicted"/>
<evidence type="ECO:0000313" key="3">
    <source>
        <dbReference type="EMBL" id="KAK7244892.1"/>
    </source>
</evidence>
<evidence type="ECO:0000313" key="4">
    <source>
        <dbReference type="Proteomes" id="UP001372338"/>
    </source>
</evidence>
<feature type="compositionally biased region" description="Acidic residues" evidence="1">
    <location>
        <begin position="140"/>
        <end position="153"/>
    </location>
</feature>
<dbReference type="InterPro" id="IPR058594">
    <property type="entry name" value="PB1-like_dom_pln"/>
</dbReference>
<evidence type="ECO:0000256" key="1">
    <source>
        <dbReference type="SAM" id="MobiDB-lite"/>
    </source>
</evidence>
<dbReference type="Pfam" id="PF26130">
    <property type="entry name" value="PB1-like"/>
    <property type="match status" value="1"/>
</dbReference>
<feature type="region of interest" description="Disordered" evidence="1">
    <location>
        <begin position="119"/>
        <end position="158"/>
    </location>
</feature>
<feature type="compositionally biased region" description="Basic and acidic residues" evidence="1">
    <location>
        <begin position="300"/>
        <end position="311"/>
    </location>
</feature>
<feature type="region of interest" description="Disordered" evidence="1">
    <location>
        <begin position="233"/>
        <end position="334"/>
    </location>
</feature>
<feature type="compositionally biased region" description="Low complexity" evidence="1">
    <location>
        <begin position="233"/>
        <end position="248"/>
    </location>
</feature>
<name>A0AAN9HQZ4_CROPI</name>
<evidence type="ECO:0000259" key="2">
    <source>
        <dbReference type="Pfam" id="PF26130"/>
    </source>
</evidence>
<keyword evidence="4" id="KW-1185">Reference proteome</keyword>
<feature type="compositionally biased region" description="Acidic residues" evidence="1">
    <location>
        <begin position="319"/>
        <end position="334"/>
    </location>
</feature>
<protein>
    <recommendedName>
        <fullName evidence="2">PB1-like domain-containing protein</fullName>
    </recommendedName>
</protein>
<feature type="domain" description="PB1-like" evidence="2">
    <location>
        <begin position="12"/>
        <end position="83"/>
    </location>
</feature>
<accession>A0AAN9HQZ4</accession>
<dbReference type="EMBL" id="JAYWIO010000008">
    <property type="protein sequence ID" value="KAK7244892.1"/>
    <property type="molecule type" value="Genomic_DNA"/>
</dbReference>
<sequence>MGVPQSGDRGNYLGHVSLWNCDPDRWSYFELLDIAKQMNYPEIESMWYKGWKNQLKPLTDDKGACQIAKIAKAKGAAHLYMLHPVSQPVTLGALPTSGACANYDAEIIHVDGGPVDVGPSNVGPETENVVEEEQRNNDGPEIEEEGTEYDSEDSALGVRFSDSEDERIEDDFFGNATNNDSTDPAANIEENTANLTENDAQNANTNTDPAANFEIDDLNANTVGVAAENDAQNANTAAQNDVDANTAAENNVDATENGSKKKRGRPPKRVSTDPDEEIVHNFDIEDESDCLKFDTPQTTKGKEVGLDRFSDAEYNSSELDSEEDTDEDCDDGQL</sequence>
<organism evidence="3 4">
    <name type="scientific">Crotalaria pallida</name>
    <name type="common">Smooth rattlebox</name>
    <name type="synonym">Crotalaria striata</name>
    <dbReference type="NCBI Taxonomy" id="3830"/>
    <lineage>
        <taxon>Eukaryota</taxon>
        <taxon>Viridiplantae</taxon>
        <taxon>Streptophyta</taxon>
        <taxon>Embryophyta</taxon>
        <taxon>Tracheophyta</taxon>
        <taxon>Spermatophyta</taxon>
        <taxon>Magnoliopsida</taxon>
        <taxon>eudicotyledons</taxon>
        <taxon>Gunneridae</taxon>
        <taxon>Pentapetalae</taxon>
        <taxon>rosids</taxon>
        <taxon>fabids</taxon>
        <taxon>Fabales</taxon>
        <taxon>Fabaceae</taxon>
        <taxon>Papilionoideae</taxon>
        <taxon>50 kb inversion clade</taxon>
        <taxon>genistoids sensu lato</taxon>
        <taxon>core genistoids</taxon>
        <taxon>Crotalarieae</taxon>
        <taxon>Crotalaria</taxon>
    </lineage>
</organism>
<dbReference type="AlphaFoldDB" id="A0AAN9HQZ4"/>